<sequence>MLKKCLFGLCLLIGLIGFSQEKANAETPLILQKLFYQKRLIVDDYSVKFSEVITDSRCPKGVTCVWAGEVVFELEIFKDGKLISTEVFKIPPTSYTNQERKSLFIERELKLYLYNVLPFPEAEKRTEKTAYYVQFSGVN</sequence>
<evidence type="ECO:0008006" key="4">
    <source>
        <dbReference type="Google" id="ProtNLM"/>
    </source>
</evidence>
<dbReference type="OrthoDB" id="163809at2"/>
<dbReference type="AlphaFoldDB" id="A0A5D0R276"/>
<protein>
    <recommendedName>
        <fullName evidence="4">TonB C-terminal domain-containing protein</fullName>
    </recommendedName>
</protein>
<feature type="signal peptide" evidence="1">
    <location>
        <begin position="1"/>
        <end position="25"/>
    </location>
</feature>
<gene>
    <name evidence="2" type="ORF">ES675_02240</name>
</gene>
<evidence type="ECO:0000313" key="2">
    <source>
        <dbReference type="EMBL" id="TYB74976.1"/>
    </source>
</evidence>
<proteinExistence type="predicted"/>
<dbReference type="RefSeq" id="WP_066249210.1">
    <property type="nucleotide sequence ID" value="NZ_VSKL01000001.1"/>
</dbReference>
<dbReference type="EMBL" id="VSKL01000001">
    <property type="protein sequence ID" value="TYB74976.1"/>
    <property type="molecule type" value="Genomic_DNA"/>
</dbReference>
<comment type="caution">
    <text evidence="2">The sequence shown here is derived from an EMBL/GenBank/DDBJ whole genome shotgun (WGS) entry which is preliminary data.</text>
</comment>
<name>A0A5D0R276_9FLAO</name>
<keyword evidence="1" id="KW-0732">Signal</keyword>
<organism evidence="2 3">
    <name type="scientific">Bizionia algoritergicola</name>
    <dbReference type="NCBI Taxonomy" id="291187"/>
    <lineage>
        <taxon>Bacteria</taxon>
        <taxon>Pseudomonadati</taxon>
        <taxon>Bacteroidota</taxon>
        <taxon>Flavobacteriia</taxon>
        <taxon>Flavobacteriales</taxon>
        <taxon>Flavobacteriaceae</taxon>
        <taxon>Bizionia</taxon>
    </lineage>
</organism>
<evidence type="ECO:0000256" key="1">
    <source>
        <dbReference type="SAM" id="SignalP"/>
    </source>
</evidence>
<keyword evidence="3" id="KW-1185">Reference proteome</keyword>
<feature type="chain" id="PRO_5023144270" description="TonB C-terminal domain-containing protein" evidence="1">
    <location>
        <begin position="26"/>
        <end position="139"/>
    </location>
</feature>
<accession>A0A5D0R276</accession>
<dbReference type="Proteomes" id="UP000324358">
    <property type="component" value="Unassembled WGS sequence"/>
</dbReference>
<evidence type="ECO:0000313" key="3">
    <source>
        <dbReference type="Proteomes" id="UP000324358"/>
    </source>
</evidence>
<reference evidence="2 3" key="1">
    <citation type="submission" date="2019-08" db="EMBL/GenBank/DDBJ databases">
        <title>Genomes of Antarctic Bizionia species.</title>
        <authorList>
            <person name="Bowman J.P."/>
        </authorList>
    </citation>
    <scope>NUCLEOTIDE SEQUENCE [LARGE SCALE GENOMIC DNA]</scope>
    <source>
        <strain evidence="2 3">APA-1</strain>
    </source>
</reference>